<evidence type="ECO:0000313" key="10">
    <source>
        <dbReference type="EMBL" id="MFC7442923.1"/>
    </source>
</evidence>
<dbReference type="PANTHER" id="PTHR45663">
    <property type="entry name" value="GEO12009P1"/>
    <property type="match status" value="1"/>
</dbReference>
<feature type="domain" description="Thioredoxin" evidence="9">
    <location>
        <begin position="1"/>
        <end position="107"/>
    </location>
</feature>
<evidence type="ECO:0000313" key="11">
    <source>
        <dbReference type="Proteomes" id="UP001596500"/>
    </source>
</evidence>
<dbReference type="InterPro" id="IPR036249">
    <property type="entry name" value="Thioredoxin-like_sf"/>
</dbReference>
<gene>
    <name evidence="10" type="primary">trxA</name>
    <name evidence="10" type="ORF">ACFQNG_17785</name>
</gene>
<evidence type="ECO:0000256" key="5">
    <source>
        <dbReference type="ARBA" id="ARBA00023157"/>
    </source>
</evidence>
<dbReference type="RefSeq" id="WP_379867116.1">
    <property type="nucleotide sequence ID" value="NZ_JBHTBW010000062.1"/>
</dbReference>
<organism evidence="10 11">
    <name type="scientific">Laceyella putida</name>
    <dbReference type="NCBI Taxonomy" id="110101"/>
    <lineage>
        <taxon>Bacteria</taxon>
        <taxon>Bacillati</taxon>
        <taxon>Bacillota</taxon>
        <taxon>Bacilli</taxon>
        <taxon>Bacillales</taxon>
        <taxon>Thermoactinomycetaceae</taxon>
        <taxon>Laceyella</taxon>
    </lineage>
</organism>
<accession>A0ABW2RPJ5</accession>
<dbReference type="InterPro" id="IPR005746">
    <property type="entry name" value="Thioredoxin"/>
</dbReference>
<proteinExistence type="inferred from homology"/>
<sequence>MAIVELTDQTFNKEVQSPDAGVFLVDFWAPWCGPCRQLAPILEEVEAEIGDQAKVAKVNVDNSPETAGQFGVMSIPTMILFKNGEAVSKAVGVQPKEQLIAWVKEYL</sequence>
<keyword evidence="4" id="KW-0249">Electron transport</keyword>
<dbReference type="PANTHER" id="PTHR45663:SF11">
    <property type="entry name" value="GEO12009P1"/>
    <property type="match status" value="1"/>
</dbReference>
<evidence type="ECO:0000256" key="3">
    <source>
        <dbReference type="ARBA" id="ARBA00022448"/>
    </source>
</evidence>
<evidence type="ECO:0000256" key="8">
    <source>
        <dbReference type="PIRNR" id="PIRNR000077"/>
    </source>
</evidence>
<evidence type="ECO:0000256" key="1">
    <source>
        <dbReference type="ARBA" id="ARBA00008987"/>
    </source>
</evidence>
<dbReference type="PROSITE" id="PS51352">
    <property type="entry name" value="THIOREDOXIN_2"/>
    <property type="match status" value="1"/>
</dbReference>
<dbReference type="InterPro" id="IPR013766">
    <property type="entry name" value="Thioredoxin_domain"/>
</dbReference>
<dbReference type="SUPFAM" id="SSF52833">
    <property type="entry name" value="Thioredoxin-like"/>
    <property type="match status" value="1"/>
</dbReference>
<dbReference type="PIRSF" id="PIRSF000077">
    <property type="entry name" value="Thioredoxin"/>
    <property type="match status" value="1"/>
</dbReference>
<dbReference type="PRINTS" id="PR00421">
    <property type="entry name" value="THIOREDOXIN"/>
</dbReference>
<evidence type="ECO:0000256" key="4">
    <source>
        <dbReference type="ARBA" id="ARBA00022982"/>
    </source>
</evidence>
<evidence type="ECO:0000259" key="9">
    <source>
        <dbReference type="PROSITE" id="PS51352"/>
    </source>
</evidence>
<dbReference type="NCBIfam" id="TIGR01068">
    <property type="entry name" value="thioredoxin"/>
    <property type="match status" value="1"/>
</dbReference>
<comment type="similarity">
    <text evidence="1 8">Belongs to the thioredoxin family.</text>
</comment>
<protein>
    <recommendedName>
        <fullName evidence="2 7">Thioredoxin</fullName>
    </recommendedName>
</protein>
<keyword evidence="6" id="KW-0676">Redox-active center</keyword>
<dbReference type="Pfam" id="PF00085">
    <property type="entry name" value="Thioredoxin"/>
    <property type="match status" value="1"/>
</dbReference>
<dbReference type="CDD" id="cd02947">
    <property type="entry name" value="TRX_family"/>
    <property type="match status" value="1"/>
</dbReference>
<dbReference type="Proteomes" id="UP001596500">
    <property type="component" value="Unassembled WGS sequence"/>
</dbReference>
<keyword evidence="5" id="KW-1015">Disulfide bond</keyword>
<reference evidence="11" key="1">
    <citation type="journal article" date="2019" name="Int. J. Syst. Evol. Microbiol.">
        <title>The Global Catalogue of Microorganisms (GCM) 10K type strain sequencing project: providing services to taxonomists for standard genome sequencing and annotation.</title>
        <authorList>
            <consortium name="The Broad Institute Genomics Platform"/>
            <consortium name="The Broad Institute Genome Sequencing Center for Infectious Disease"/>
            <person name="Wu L."/>
            <person name="Ma J."/>
        </authorList>
    </citation>
    <scope>NUCLEOTIDE SEQUENCE [LARGE SCALE GENOMIC DNA]</scope>
    <source>
        <strain evidence="11">CGMCC 1.12942</strain>
    </source>
</reference>
<dbReference type="PROSITE" id="PS00194">
    <property type="entry name" value="THIOREDOXIN_1"/>
    <property type="match status" value="1"/>
</dbReference>
<dbReference type="EMBL" id="JBHTBW010000062">
    <property type="protein sequence ID" value="MFC7442923.1"/>
    <property type="molecule type" value="Genomic_DNA"/>
</dbReference>
<evidence type="ECO:0000256" key="6">
    <source>
        <dbReference type="ARBA" id="ARBA00023284"/>
    </source>
</evidence>
<evidence type="ECO:0000256" key="2">
    <source>
        <dbReference type="ARBA" id="ARBA00020570"/>
    </source>
</evidence>
<keyword evidence="3" id="KW-0813">Transport</keyword>
<comment type="caution">
    <text evidence="10">The sequence shown here is derived from an EMBL/GenBank/DDBJ whole genome shotgun (WGS) entry which is preliminary data.</text>
</comment>
<keyword evidence="11" id="KW-1185">Reference proteome</keyword>
<dbReference type="InterPro" id="IPR017937">
    <property type="entry name" value="Thioredoxin_CS"/>
</dbReference>
<evidence type="ECO:0000256" key="7">
    <source>
        <dbReference type="NCBIfam" id="TIGR01068"/>
    </source>
</evidence>
<name>A0ABW2RPJ5_9BACL</name>
<dbReference type="Gene3D" id="3.40.30.10">
    <property type="entry name" value="Glutaredoxin"/>
    <property type="match status" value="1"/>
</dbReference>